<feature type="compositionally biased region" description="Polar residues" evidence="12">
    <location>
        <begin position="391"/>
        <end position="416"/>
    </location>
</feature>
<feature type="region of interest" description="Disordered" evidence="12">
    <location>
        <begin position="880"/>
        <end position="917"/>
    </location>
</feature>
<dbReference type="InterPro" id="IPR022165">
    <property type="entry name" value="PKK"/>
</dbReference>
<feature type="compositionally biased region" description="Polar residues" evidence="12">
    <location>
        <begin position="429"/>
        <end position="452"/>
    </location>
</feature>
<evidence type="ECO:0000256" key="3">
    <source>
        <dbReference type="ARBA" id="ARBA00022527"/>
    </source>
</evidence>
<dbReference type="PROSITE" id="PS50011">
    <property type="entry name" value="PROTEIN_KINASE_DOM"/>
    <property type="match status" value="1"/>
</dbReference>
<feature type="compositionally biased region" description="Basic and acidic residues" evidence="12">
    <location>
        <begin position="888"/>
        <end position="917"/>
    </location>
</feature>
<evidence type="ECO:0000259" key="13">
    <source>
        <dbReference type="PROSITE" id="PS50011"/>
    </source>
</evidence>
<sequence length="1020" mass="116048">MAFANFRRILRLSTFEKRKSREYEHVRRDLDPNDIWEIVGELGDGAFGKVYKAKNKETGALAAAKVIETKSEEELEDYIVEIEVLATCDHPYIVKLLGAYYYDGKLWDDKDLLRVLQEEQEESAPGRAGMEVLQEEQDESGPGGAGMRVLQEKEEIMIEFCPGGAVDAIMLELDRGLTEPQIQVVCRQMLEALDFLHGKKIIHRDLKAGNVLMTLEGDIRLADFGVSAKNLKTLQKRDSFIGTPYWMAPEVVLCETMKDAPYDYKADIWSLGITMIEMAQIEPPHHELNPMRVLLKIAKSDPPTLLTPSKWSVEFRDFLKIALDKNPETRPSAAQLLQHPFVSRVTSNKALRELVAEAKAEVLEEIEDGREDAKEDGEEEDAVDAVPPLVNHTQDSTSVTQPSLNSGKLLQDSSTRVPPGQPQEPVNGPCSQSSGDGSLQTTSPTDGVSKNDNNLKEPVPLRKSRPLSMDARIQVDEEKQITDQPENPSPGASKSQKANQSRPNSSALETLGGEIVSNGSLDLPGSVTPSHSKRASDCSNLSTSESTDYGSSLSADLSLNKETGSLSLKGSKLHNKTLKRTRRFVVDGVEVSITTSKIISEDEKKDEEMRFLRRQELRELRLLQKEEHRNQTQLSSKHELQLEQMHKRFEQEINRPRRSSMTWSSKTCGAAAEAAGGEDGAGPQSALQRGGQADPPGAGPRPRQVPGAAQADEEGEVKTEVEKLPRQQRKESMKQKMEEHSQKKQLLDRDFVAKQKEDLELAMKKLTAENRREICDMERDCLSKKQELLRDREAALWEMEEHQLQERHQLVKQQLKDQYFLQRHDLLRKHEKEREQMQRYNQRMMEQLKVRQQQEKARLPKIQRSDGKTRMAMYKKSLHINGAGSASEQREKIKQFSQQEEKRQKAERLQQQQKHENQMRDMVAQCESNMSELQQLQNEKCHLLVEHETQKLKALDESHNQSLKEWRDKLRPRKKALEEDLNQKKREQEMFFKLSEEAESLVTTPNRASKFFPYSSGDAS</sequence>
<evidence type="ECO:0000256" key="1">
    <source>
        <dbReference type="ARBA" id="ARBA00008874"/>
    </source>
</evidence>
<dbReference type="InterPro" id="IPR000719">
    <property type="entry name" value="Prot_kinase_dom"/>
</dbReference>
<feature type="binding site" evidence="11">
    <location>
        <position position="65"/>
    </location>
    <ligand>
        <name>ATP</name>
        <dbReference type="ChEBI" id="CHEBI:30616"/>
    </ligand>
</feature>
<dbReference type="EC" id="2.7.11.1" evidence="2"/>
<dbReference type="Pfam" id="PF12474">
    <property type="entry name" value="PKK"/>
    <property type="match status" value="2"/>
</dbReference>
<evidence type="ECO:0000256" key="7">
    <source>
        <dbReference type="ARBA" id="ARBA00022777"/>
    </source>
</evidence>
<gene>
    <name evidence="14" type="ORF">APTSU1_001115000</name>
</gene>
<dbReference type="InterPro" id="IPR017441">
    <property type="entry name" value="Protein_kinase_ATP_BS"/>
</dbReference>
<reference evidence="14 15" key="1">
    <citation type="submission" date="2024-08" db="EMBL/GenBank/DDBJ databases">
        <title>The draft genome of Apodemus speciosus.</title>
        <authorList>
            <person name="Nabeshima K."/>
            <person name="Suzuki S."/>
            <person name="Onuma M."/>
        </authorList>
    </citation>
    <scope>NUCLEOTIDE SEQUENCE [LARGE SCALE GENOMIC DNA]</scope>
    <source>
        <strain evidence="14">IB14-021</strain>
    </source>
</reference>
<keyword evidence="8 11" id="KW-0067">ATP-binding</keyword>
<comment type="caution">
    <text evidence="14">The sequence shown here is derived from an EMBL/GenBank/DDBJ whole genome shotgun (WGS) entry which is preliminary data.</text>
</comment>
<evidence type="ECO:0000256" key="6">
    <source>
        <dbReference type="ARBA" id="ARBA00022741"/>
    </source>
</evidence>
<evidence type="ECO:0000256" key="9">
    <source>
        <dbReference type="ARBA" id="ARBA00047899"/>
    </source>
</evidence>
<keyword evidence="7 14" id="KW-0418">Kinase</keyword>
<feature type="region of interest" description="Disordered" evidence="12">
    <location>
        <begin position="366"/>
        <end position="555"/>
    </location>
</feature>
<evidence type="ECO:0000256" key="11">
    <source>
        <dbReference type="PROSITE-ProRule" id="PRU10141"/>
    </source>
</evidence>
<dbReference type="InterPro" id="IPR011009">
    <property type="entry name" value="Kinase-like_dom_sf"/>
</dbReference>
<feature type="compositionally biased region" description="Basic and acidic residues" evidence="12">
    <location>
        <begin position="716"/>
        <end position="749"/>
    </location>
</feature>
<keyword evidence="6 11" id="KW-0547">Nucleotide-binding</keyword>
<evidence type="ECO:0000256" key="10">
    <source>
        <dbReference type="ARBA" id="ARBA00048679"/>
    </source>
</evidence>
<evidence type="ECO:0000256" key="2">
    <source>
        <dbReference type="ARBA" id="ARBA00012513"/>
    </source>
</evidence>
<evidence type="ECO:0000256" key="8">
    <source>
        <dbReference type="ARBA" id="ARBA00022840"/>
    </source>
</evidence>
<keyword evidence="15" id="KW-1185">Reference proteome</keyword>
<proteinExistence type="inferred from homology"/>
<comment type="catalytic activity">
    <reaction evidence="10">
        <text>L-seryl-[protein] + ATP = O-phospho-L-seryl-[protein] + ADP + H(+)</text>
        <dbReference type="Rhea" id="RHEA:17989"/>
        <dbReference type="Rhea" id="RHEA-COMP:9863"/>
        <dbReference type="Rhea" id="RHEA-COMP:11604"/>
        <dbReference type="ChEBI" id="CHEBI:15378"/>
        <dbReference type="ChEBI" id="CHEBI:29999"/>
        <dbReference type="ChEBI" id="CHEBI:30616"/>
        <dbReference type="ChEBI" id="CHEBI:83421"/>
        <dbReference type="ChEBI" id="CHEBI:456216"/>
        <dbReference type="EC" id="2.7.11.1"/>
    </reaction>
</comment>
<dbReference type="Gene3D" id="1.10.510.10">
    <property type="entry name" value="Transferase(Phosphotransferase) domain 1"/>
    <property type="match status" value="1"/>
</dbReference>
<evidence type="ECO:0000256" key="12">
    <source>
        <dbReference type="SAM" id="MobiDB-lite"/>
    </source>
</evidence>
<feature type="compositionally biased region" description="Acidic residues" evidence="12">
    <location>
        <begin position="366"/>
        <end position="383"/>
    </location>
</feature>
<protein>
    <recommendedName>
        <fullName evidence="2">non-specific serine/threonine protein kinase</fullName>
        <ecNumber evidence="2">2.7.11.1</ecNumber>
    </recommendedName>
</protein>
<evidence type="ECO:0000256" key="5">
    <source>
        <dbReference type="ARBA" id="ARBA00022679"/>
    </source>
</evidence>
<feature type="compositionally biased region" description="Polar residues" evidence="12">
    <location>
        <begin position="537"/>
        <end position="555"/>
    </location>
</feature>
<comment type="similarity">
    <text evidence="1">Belongs to the protein kinase superfamily. STE Ser/Thr protein kinase family. STE20 subfamily.</text>
</comment>
<dbReference type="GO" id="GO:0016301">
    <property type="term" value="F:kinase activity"/>
    <property type="evidence" value="ECO:0007669"/>
    <property type="project" value="UniProtKB-KW"/>
</dbReference>
<accession>A0ABQ0F9I6</accession>
<keyword evidence="4" id="KW-0597">Phosphoprotein</keyword>
<dbReference type="PROSITE" id="PS00107">
    <property type="entry name" value="PROTEIN_KINASE_ATP"/>
    <property type="match status" value="1"/>
</dbReference>
<dbReference type="InterPro" id="IPR051585">
    <property type="entry name" value="STE20_Ser/Thr_Kinases"/>
</dbReference>
<feature type="region of interest" description="Disordered" evidence="12">
    <location>
        <begin position="650"/>
        <end position="749"/>
    </location>
</feature>
<feature type="domain" description="Protein kinase" evidence="13">
    <location>
        <begin position="36"/>
        <end position="342"/>
    </location>
</feature>
<dbReference type="PANTHER" id="PTHR46538">
    <property type="entry name" value="PROTEIN KINASE DOMAIN-CONTAINING PROTEIN"/>
    <property type="match status" value="1"/>
</dbReference>
<dbReference type="Pfam" id="PF00069">
    <property type="entry name" value="Pkinase"/>
    <property type="match status" value="2"/>
</dbReference>
<comment type="catalytic activity">
    <reaction evidence="9">
        <text>L-threonyl-[protein] + ATP = O-phospho-L-threonyl-[protein] + ADP + H(+)</text>
        <dbReference type="Rhea" id="RHEA:46608"/>
        <dbReference type="Rhea" id="RHEA-COMP:11060"/>
        <dbReference type="Rhea" id="RHEA-COMP:11605"/>
        <dbReference type="ChEBI" id="CHEBI:15378"/>
        <dbReference type="ChEBI" id="CHEBI:30013"/>
        <dbReference type="ChEBI" id="CHEBI:30616"/>
        <dbReference type="ChEBI" id="CHEBI:61977"/>
        <dbReference type="ChEBI" id="CHEBI:456216"/>
        <dbReference type="EC" id="2.7.11.1"/>
    </reaction>
</comment>
<dbReference type="SUPFAM" id="SSF56112">
    <property type="entry name" value="Protein kinase-like (PK-like)"/>
    <property type="match status" value="1"/>
</dbReference>
<dbReference type="Gene3D" id="3.30.200.20">
    <property type="entry name" value="Phosphorylase Kinase, domain 1"/>
    <property type="match status" value="1"/>
</dbReference>
<evidence type="ECO:0000313" key="15">
    <source>
        <dbReference type="Proteomes" id="UP001623349"/>
    </source>
</evidence>
<dbReference type="PANTHER" id="PTHR46538:SF2">
    <property type="entry name" value="NON-SPECIFIC SERINE_THREONINE PROTEIN KINASE"/>
    <property type="match status" value="1"/>
</dbReference>
<organism evidence="14 15">
    <name type="scientific">Apodemus speciosus</name>
    <name type="common">Large Japanese field mouse</name>
    <dbReference type="NCBI Taxonomy" id="105296"/>
    <lineage>
        <taxon>Eukaryota</taxon>
        <taxon>Metazoa</taxon>
        <taxon>Chordata</taxon>
        <taxon>Craniata</taxon>
        <taxon>Vertebrata</taxon>
        <taxon>Euteleostomi</taxon>
        <taxon>Mammalia</taxon>
        <taxon>Eutheria</taxon>
        <taxon>Euarchontoglires</taxon>
        <taxon>Glires</taxon>
        <taxon>Rodentia</taxon>
        <taxon>Myomorpha</taxon>
        <taxon>Muroidea</taxon>
        <taxon>Muridae</taxon>
        <taxon>Murinae</taxon>
        <taxon>Apodemus</taxon>
    </lineage>
</organism>
<feature type="compositionally biased region" description="Polar residues" evidence="12">
    <location>
        <begin position="482"/>
        <end position="508"/>
    </location>
</feature>
<keyword evidence="3" id="KW-0723">Serine/threonine-protein kinase</keyword>
<dbReference type="InterPro" id="IPR008271">
    <property type="entry name" value="Ser/Thr_kinase_AS"/>
</dbReference>
<dbReference type="SMART" id="SM00220">
    <property type="entry name" value="S_TKc"/>
    <property type="match status" value="1"/>
</dbReference>
<evidence type="ECO:0000256" key="4">
    <source>
        <dbReference type="ARBA" id="ARBA00022553"/>
    </source>
</evidence>
<evidence type="ECO:0000313" key="14">
    <source>
        <dbReference type="EMBL" id="GAB1295915.1"/>
    </source>
</evidence>
<dbReference type="PROSITE" id="PS00108">
    <property type="entry name" value="PROTEIN_KINASE_ST"/>
    <property type="match status" value="1"/>
</dbReference>
<name>A0ABQ0F9I6_APOSI</name>
<keyword evidence="5" id="KW-0808">Transferase</keyword>
<dbReference type="EMBL" id="BAAFST010000011">
    <property type="protein sequence ID" value="GAB1295915.1"/>
    <property type="molecule type" value="Genomic_DNA"/>
</dbReference>
<dbReference type="Proteomes" id="UP001623349">
    <property type="component" value="Unassembled WGS sequence"/>
</dbReference>